<dbReference type="InterPro" id="IPR000182">
    <property type="entry name" value="GNAT_dom"/>
</dbReference>
<sequence length="171" mass="19976">MVKIEEAAIQDCQKLIALGKSTFSTSHGHSAAPQNIQEYMDANFTVTKLLPELLDKNCIYSLIYMDDSLAGYSKITLNATHLQINSSQATKLDRLYLDQNFYGKDLGKKLMHHNFRLSQEKQQLGMWLYVWKENKRAVNFYQKMDFKIVGEDDFRITDTHSNPNFIMYREY</sequence>
<organism evidence="2 3">
    <name type="scientific">Euzebyella saccharophila</name>
    <dbReference type="NCBI Taxonomy" id="679664"/>
    <lineage>
        <taxon>Bacteria</taxon>
        <taxon>Pseudomonadati</taxon>
        <taxon>Bacteroidota</taxon>
        <taxon>Flavobacteriia</taxon>
        <taxon>Flavobacteriales</taxon>
        <taxon>Flavobacteriaceae</taxon>
        <taxon>Euzebyella</taxon>
    </lineage>
</organism>
<dbReference type="Gene3D" id="3.40.630.30">
    <property type="match status" value="1"/>
</dbReference>
<dbReference type="GO" id="GO:0016746">
    <property type="term" value="F:acyltransferase activity"/>
    <property type="evidence" value="ECO:0007669"/>
    <property type="project" value="UniProtKB-KW"/>
</dbReference>
<dbReference type="EMBL" id="JBHSAW010000022">
    <property type="protein sequence ID" value="MFC4097558.1"/>
    <property type="molecule type" value="Genomic_DNA"/>
</dbReference>
<keyword evidence="2" id="KW-0012">Acyltransferase</keyword>
<keyword evidence="3" id="KW-1185">Reference proteome</keyword>
<accession>A0ABV8JRP2</accession>
<comment type="caution">
    <text evidence="2">The sequence shown here is derived from an EMBL/GenBank/DDBJ whole genome shotgun (WGS) entry which is preliminary data.</text>
</comment>
<dbReference type="EC" id="2.3.1.-" evidence="2"/>
<evidence type="ECO:0000259" key="1">
    <source>
        <dbReference type="PROSITE" id="PS51186"/>
    </source>
</evidence>
<name>A0ABV8JRP2_9FLAO</name>
<keyword evidence="2" id="KW-0808">Transferase</keyword>
<dbReference type="Proteomes" id="UP001595814">
    <property type="component" value="Unassembled WGS sequence"/>
</dbReference>
<feature type="domain" description="N-acetyltransferase" evidence="1">
    <location>
        <begin position="2"/>
        <end position="171"/>
    </location>
</feature>
<reference evidence="3" key="1">
    <citation type="journal article" date="2019" name="Int. J. Syst. Evol. Microbiol.">
        <title>The Global Catalogue of Microorganisms (GCM) 10K type strain sequencing project: providing services to taxonomists for standard genome sequencing and annotation.</title>
        <authorList>
            <consortium name="The Broad Institute Genomics Platform"/>
            <consortium name="The Broad Institute Genome Sequencing Center for Infectious Disease"/>
            <person name="Wu L."/>
            <person name="Ma J."/>
        </authorList>
    </citation>
    <scope>NUCLEOTIDE SEQUENCE [LARGE SCALE GENOMIC DNA]</scope>
    <source>
        <strain evidence="3">CECT 7477</strain>
    </source>
</reference>
<gene>
    <name evidence="2" type="ORF">ACFOUT_16855</name>
</gene>
<proteinExistence type="predicted"/>
<dbReference type="PROSITE" id="PS51186">
    <property type="entry name" value="GNAT"/>
    <property type="match status" value="1"/>
</dbReference>
<dbReference type="InterPro" id="IPR016181">
    <property type="entry name" value="Acyl_CoA_acyltransferase"/>
</dbReference>
<dbReference type="SUPFAM" id="SSF55729">
    <property type="entry name" value="Acyl-CoA N-acyltransferases (Nat)"/>
    <property type="match status" value="1"/>
</dbReference>
<dbReference type="Pfam" id="PF00583">
    <property type="entry name" value="Acetyltransf_1"/>
    <property type="match status" value="1"/>
</dbReference>
<evidence type="ECO:0000313" key="3">
    <source>
        <dbReference type="Proteomes" id="UP001595814"/>
    </source>
</evidence>
<evidence type="ECO:0000313" key="2">
    <source>
        <dbReference type="EMBL" id="MFC4097558.1"/>
    </source>
</evidence>
<dbReference type="RefSeq" id="WP_192463601.1">
    <property type="nucleotide sequence ID" value="NZ_JACYFJ010000009.1"/>
</dbReference>
<protein>
    <submittedName>
        <fullName evidence="2">GNAT family N-acetyltransferase</fullName>
        <ecNumber evidence="2">2.3.1.-</ecNumber>
    </submittedName>
</protein>